<dbReference type="Pfam" id="PF00072">
    <property type="entry name" value="Response_reg"/>
    <property type="match status" value="1"/>
</dbReference>
<dbReference type="KEGG" id="blau:DQQ01_07725"/>
<dbReference type="RefSeq" id="WP_111919544.1">
    <property type="nucleotide sequence ID" value="NZ_CP030280.1"/>
</dbReference>
<evidence type="ECO:0000313" key="7">
    <source>
        <dbReference type="Proteomes" id="UP000250003"/>
    </source>
</evidence>
<gene>
    <name evidence="6" type="ORF">DQQ01_07725</name>
</gene>
<evidence type="ECO:0000259" key="5">
    <source>
        <dbReference type="PROSITE" id="PS50930"/>
    </source>
</evidence>
<dbReference type="SMART" id="SM00448">
    <property type="entry name" value="REC"/>
    <property type="match status" value="1"/>
</dbReference>
<dbReference type="GO" id="GO:0000156">
    <property type="term" value="F:phosphorelay response regulator activity"/>
    <property type="evidence" value="ECO:0007669"/>
    <property type="project" value="InterPro"/>
</dbReference>
<evidence type="ECO:0000259" key="4">
    <source>
        <dbReference type="PROSITE" id="PS50110"/>
    </source>
</evidence>
<dbReference type="InterPro" id="IPR011006">
    <property type="entry name" value="CheY-like_superfamily"/>
</dbReference>
<keyword evidence="7" id="KW-1185">Reference proteome</keyword>
<evidence type="ECO:0000313" key="6">
    <source>
        <dbReference type="EMBL" id="AWY98048.1"/>
    </source>
</evidence>
<keyword evidence="3" id="KW-0597">Phosphoprotein</keyword>
<dbReference type="AlphaFoldDB" id="A0A2Z4UAL4"/>
<accession>A0A2Z4UAL4</accession>
<organism evidence="6 7">
    <name type="scientific">Blautia argi</name>
    <dbReference type="NCBI Taxonomy" id="1912897"/>
    <lineage>
        <taxon>Bacteria</taxon>
        <taxon>Bacillati</taxon>
        <taxon>Bacillota</taxon>
        <taxon>Clostridia</taxon>
        <taxon>Lachnospirales</taxon>
        <taxon>Lachnospiraceae</taxon>
        <taxon>Blautia</taxon>
    </lineage>
</organism>
<name>A0A2Z4UAL4_9FIRM</name>
<proteinExistence type="predicted"/>
<dbReference type="Pfam" id="PF04397">
    <property type="entry name" value="LytTR"/>
    <property type="match status" value="1"/>
</dbReference>
<evidence type="ECO:0000256" key="3">
    <source>
        <dbReference type="PROSITE-ProRule" id="PRU00169"/>
    </source>
</evidence>
<dbReference type="InterPro" id="IPR046947">
    <property type="entry name" value="LytR-like"/>
</dbReference>
<evidence type="ECO:0000256" key="1">
    <source>
        <dbReference type="ARBA" id="ARBA00018672"/>
    </source>
</evidence>
<dbReference type="SMART" id="SM00850">
    <property type="entry name" value="LytTR"/>
    <property type="match status" value="1"/>
</dbReference>
<dbReference type="Gene3D" id="2.40.50.1020">
    <property type="entry name" value="LytTr DNA-binding domain"/>
    <property type="match status" value="1"/>
</dbReference>
<feature type="domain" description="Response regulatory" evidence="4">
    <location>
        <begin position="2"/>
        <end position="121"/>
    </location>
</feature>
<dbReference type="PANTHER" id="PTHR37299:SF1">
    <property type="entry name" value="STAGE 0 SPORULATION PROTEIN A HOMOLOG"/>
    <property type="match status" value="1"/>
</dbReference>
<protein>
    <recommendedName>
        <fullName evidence="1">Stage 0 sporulation protein A homolog</fullName>
    </recommendedName>
</protein>
<dbReference type="InterPro" id="IPR001789">
    <property type="entry name" value="Sig_transdc_resp-reg_receiver"/>
</dbReference>
<dbReference type="GO" id="GO:0003677">
    <property type="term" value="F:DNA binding"/>
    <property type="evidence" value="ECO:0007669"/>
    <property type="project" value="UniProtKB-KW"/>
</dbReference>
<dbReference type="PROSITE" id="PS50930">
    <property type="entry name" value="HTH_LYTTR"/>
    <property type="match status" value="1"/>
</dbReference>
<reference evidence="7" key="1">
    <citation type="submission" date="2018-06" db="EMBL/GenBank/DDBJ databases">
        <title>Description of Blautia argi sp. nov., a new anaerobic isolated from dog feces.</title>
        <authorList>
            <person name="Chang Y.-H."/>
            <person name="Paek J."/>
            <person name="Shin Y."/>
        </authorList>
    </citation>
    <scope>NUCLEOTIDE SEQUENCE [LARGE SCALE GENOMIC DNA]</scope>
    <source>
        <strain evidence="7">KCTC 15426</strain>
    </source>
</reference>
<feature type="domain" description="HTH LytTR-type" evidence="5">
    <location>
        <begin position="139"/>
        <end position="232"/>
    </location>
</feature>
<dbReference type="Proteomes" id="UP000250003">
    <property type="component" value="Chromosome"/>
</dbReference>
<dbReference type="PANTHER" id="PTHR37299">
    <property type="entry name" value="TRANSCRIPTIONAL REGULATOR-RELATED"/>
    <property type="match status" value="1"/>
</dbReference>
<dbReference type="OrthoDB" id="9779387at2"/>
<keyword evidence="6" id="KW-0238">DNA-binding</keyword>
<sequence length="238" mass="27941">MRIALCDDDEKALIKNKEILKECLSETKIVADIRTYRSSDFLLYDIQENNYFDLLLLDIEMPKINGMQIAKDVKKLCPETLVIFITSHSEYAIDSFELSVFRYIEKGPTIKEKLSYALIDGLNYIEIQKDEMYTITTPTRYERIPYRKILYIKKDGKYVVLTTINGETQIRKPLAEVYDEINSDEFVYIDRSCIVNLIHLMRIEKMDAIMRNGVSLPISKKRLGILKDIINEYWSQHV</sequence>
<dbReference type="EMBL" id="CP030280">
    <property type="protein sequence ID" value="AWY98048.1"/>
    <property type="molecule type" value="Genomic_DNA"/>
</dbReference>
<evidence type="ECO:0000256" key="2">
    <source>
        <dbReference type="ARBA" id="ARBA00024867"/>
    </source>
</evidence>
<comment type="function">
    <text evidence="2">May play the central regulatory role in sporulation. It may be an element of the effector pathway responsible for the activation of sporulation genes in response to nutritional stress. Spo0A may act in concert with spo0H (a sigma factor) to control the expression of some genes that are critical to the sporulation process.</text>
</comment>
<dbReference type="SUPFAM" id="SSF52172">
    <property type="entry name" value="CheY-like"/>
    <property type="match status" value="1"/>
</dbReference>
<feature type="modified residue" description="4-aspartylphosphate" evidence="3">
    <location>
        <position position="58"/>
    </location>
</feature>
<dbReference type="PROSITE" id="PS50110">
    <property type="entry name" value="RESPONSE_REGULATORY"/>
    <property type="match status" value="1"/>
</dbReference>
<dbReference type="InterPro" id="IPR007492">
    <property type="entry name" value="LytTR_DNA-bd_dom"/>
</dbReference>
<dbReference type="Gene3D" id="3.40.50.2300">
    <property type="match status" value="1"/>
</dbReference>